<reference evidence="1" key="1">
    <citation type="submission" date="2018-02" db="EMBL/GenBank/DDBJ databases">
        <title>Rhizophora mucronata_Transcriptome.</title>
        <authorList>
            <person name="Meera S.P."/>
            <person name="Sreeshan A."/>
            <person name="Augustine A."/>
        </authorList>
    </citation>
    <scope>NUCLEOTIDE SEQUENCE</scope>
    <source>
        <tissue evidence="1">Leaf</tissue>
    </source>
</reference>
<dbReference type="EMBL" id="GGEC01006816">
    <property type="protein sequence ID" value="MBW87299.1"/>
    <property type="molecule type" value="Transcribed_RNA"/>
</dbReference>
<accession>A0A2P2J1F2</accession>
<organism evidence="1">
    <name type="scientific">Rhizophora mucronata</name>
    <name type="common">Asiatic mangrove</name>
    <dbReference type="NCBI Taxonomy" id="61149"/>
    <lineage>
        <taxon>Eukaryota</taxon>
        <taxon>Viridiplantae</taxon>
        <taxon>Streptophyta</taxon>
        <taxon>Embryophyta</taxon>
        <taxon>Tracheophyta</taxon>
        <taxon>Spermatophyta</taxon>
        <taxon>Magnoliopsida</taxon>
        <taxon>eudicotyledons</taxon>
        <taxon>Gunneridae</taxon>
        <taxon>Pentapetalae</taxon>
        <taxon>rosids</taxon>
        <taxon>fabids</taxon>
        <taxon>Malpighiales</taxon>
        <taxon>Rhizophoraceae</taxon>
        <taxon>Rhizophora</taxon>
    </lineage>
</organism>
<protein>
    <submittedName>
        <fullName evidence="1">Uncharacterized protein</fullName>
    </submittedName>
</protein>
<sequence>MEYEGSFLQAQRPKYDCLMFGNIFSPGNLVN</sequence>
<proteinExistence type="predicted"/>
<name>A0A2P2J1F2_RHIMU</name>
<evidence type="ECO:0000313" key="1">
    <source>
        <dbReference type="EMBL" id="MBW87299.1"/>
    </source>
</evidence>
<dbReference type="AlphaFoldDB" id="A0A2P2J1F2"/>